<feature type="transmembrane region" description="Helical" evidence="2">
    <location>
        <begin position="16"/>
        <end position="37"/>
    </location>
</feature>
<evidence type="ECO:0000259" key="3">
    <source>
        <dbReference type="Pfam" id="PF05170"/>
    </source>
</evidence>
<dbReference type="PANTHER" id="PTHR30441">
    <property type="entry name" value="DUF748 DOMAIN-CONTAINING PROTEIN"/>
    <property type="match status" value="1"/>
</dbReference>
<feature type="domain" description="AsmA" evidence="3">
    <location>
        <begin position="13"/>
        <end position="562"/>
    </location>
</feature>
<dbReference type="OrthoDB" id="5749006at2"/>
<evidence type="ECO:0000313" key="5">
    <source>
        <dbReference type="Proteomes" id="UP000245820"/>
    </source>
</evidence>
<keyword evidence="2" id="KW-0812">Transmembrane</keyword>
<dbReference type="EMBL" id="CP029343">
    <property type="protein sequence ID" value="AWL06368.1"/>
    <property type="molecule type" value="Genomic_DNA"/>
</dbReference>
<organism evidence="4 5">
    <name type="scientific">Massilia oculi</name>
    <dbReference type="NCBI Taxonomy" id="945844"/>
    <lineage>
        <taxon>Bacteria</taxon>
        <taxon>Pseudomonadati</taxon>
        <taxon>Pseudomonadota</taxon>
        <taxon>Betaproteobacteria</taxon>
        <taxon>Burkholderiales</taxon>
        <taxon>Oxalobacteraceae</taxon>
        <taxon>Telluria group</taxon>
        <taxon>Massilia</taxon>
    </lineage>
</organism>
<dbReference type="Proteomes" id="UP000245820">
    <property type="component" value="Chromosome"/>
</dbReference>
<keyword evidence="2" id="KW-1133">Transmembrane helix</keyword>
<dbReference type="PANTHER" id="PTHR30441:SF9">
    <property type="entry name" value="ASMA FAMILY PROTEIN YHJG"/>
    <property type="match status" value="1"/>
</dbReference>
<keyword evidence="5" id="KW-1185">Reference proteome</keyword>
<dbReference type="GO" id="GO:0005886">
    <property type="term" value="C:plasma membrane"/>
    <property type="evidence" value="ECO:0007669"/>
    <property type="project" value="TreeGrafter"/>
</dbReference>
<evidence type="ECO:0000256" key="2">
    <source>
        <dbReference type="SAM" id="Phobius"/>
    </source>
</evidence>
<accession>A0A2S2DM24</accession>
<evidence type="ECO:0000256" key="1">
    <source>
        <dbReference type="SAM" id="MobiDB-lite"/>
    </source>
</evidence>
<dbReference type="GO" id="GO:0090313">
    <property type="term" value="P:regulation of protein targeting to membrane"/>
    <property type="evidence" value="ECO:0007669"/>
    <property type="project" value="TreeGrafter"/>
</dbReference>
<evidence type="ECO:0000313" key="4">
    <source>
        <dbReference type="EMBL" id="AWL06368.1"/>
    </source>
</evidence>
<keyword evidence="2" id="KW-0472">Membrane</keyword>
<sequence>MHVAAIDMKTSRPLKIVGWILLGITVIVILFFLLFDWNMLRPYINRKVSETTGREFAIRGDLDVKFHRGQDSERGWRRYVPCPYVSANDVTMSNPSWSTVGPQMAGVQRVEVGVRILPLLTRDVVITDLRLAGPDIAVQRLEDGRNSWTFKDNGPSQWDVDIQRLSFDSGKLRYVDAPLGIDLRADARTIDGQQAAPAAGMPPYGLAFTLSGTYNKAKITGGGKAGAVLSLTGEDITFPIEAAARAGQNKLGLRGVIRDPRSPSGFALKMELAGASMADLYGLTGVLLPETPPYSTRGELLGKKDGEFWNFTYKDFTGKVGASDLAGTLSFVQRKPRPFLSGTLTSKQLRLADLGPTIGADTGAGTKEAGRVKAPPAGKALPVEGFNTEKWGALDADVKFSGKRIVRTHDIPLEDLEATIRMKDKVLTLTPLSFGMAGGRITSNIRLDGNGKTLDAGARLAARGLKIRELFPKLQSMQASFGEVNGDGVLAGKGNTVAAMLGTSHGEINAVVTEGSVSQFMLELAGLNVANAIFVKIFGDKQMMLNCVAAQTTVRNGRANIDRFVLDSEDAVVNMSGYVDLASERLDLDVRPKTKGARILSLRTPLYARGTFTEPKVGPQAGPLALKAGAAVALAAVNPLAALLPLINVDKAPDTNCGAEIKEATKPPKVNAKTPPKPVAAR</sequence>
<dbReference type="KEGG" id="mtim:DIR46_19310"/>
<protein>
    <submittedName>
        <fullName evidence="4">AsmA family protein</fullName>
    </submittedName>
</protein>
<dbReference type="AlphaFoldDB" id="A0A2S2DM24"/>
<reference evidence="4 5" key="1">
    <citation type="submission" date="2018-05" db="EMBL/GenBank/DDBJ databases">
        <title>Complete genome sequence of Massilia oculi sp. nov. CCUG 43427T (=DSM 26321T), the type strain of M. oculi, and comparison with genome sequences of other Massilia strains.</title>
        <authorList>
            <person name="Zhu B."/>
        </authorList>
    </citation>
    <scope>NUCLEOTIDE SEQUENCE [LARGE SCALE GENOMIC DNA]</scope>
    <source>
        <strain evidence="4 5">CCUG 43427</strain>
    </source>
</reference>
<gene>
    <name evidence="4" type="ORF">DIR46_19310</name>
</gene>
<dbReference type="InterPro" id="IPR007844">
    <property type="entry name" value="AsmA"/>
</dbReference>
<proteinExistence type="predicted"/>
<name>A0A2S2DM24_9BURK</name>
<dbReference type="Pfam" id="PF05170">
    <property type="entry name" value="AsmA"/>
    <property type="match status" value="1"/>
</dbReference>
<dbReference type="InterPro" id="IPR052894">
    <property type="entry name" value="AsmA-related"/>
</dbReference>
<feature type="region of interest" description="Disordered" evidence="1">
    <location>
        <begin position="658"/>
        <end position="682"/>
    </location>
</feature>